<feature type="region of interest" description="Disordered" evidence="1">
    <location>
        <begin position="1"/>
        <end position="88"/>
    </location>
</feature>
<reference evidence="3 4" key="1">
    <citation type="journal article" date="2019" name="Sci. Rep.">
        <title>Orb-weaving spider Araneus ventricosus genome elucidates the spidroin gene catalogue.</title>
        <authorList>
            <person name="Kono N."/>
            <person name="Nakamura H."/>
            <person name="Ohtoshi R."/>
            <person name="Moran D.A.P."/>
            <person name="Shinohara A."/>
            <person name="Yoshida Y."/>
            <person name="Fujiwara M."/>
            <person name="Mori M."/>
            <person name="Tomita M."/>
            <person name="Arakawa K."/>
        </authorList>
    </citation>
    <scope>NUCLEOTIDE SEQUENCE [LARGE SCALE GENOMIC DNA]</scope>
</reference>
<organism evidence="3 4">
    <name type="scientific">Araneus ventricosus</name>
    <name type="common">Orbweaver spider</name>
    <name type="synonym">Epeira ventricosa</name>
    <dbReference type="NCBI Taxonomy" id="182803"/>
    <lineage>
        <taxon>Eukaryota</taxon>
        <taxon>Metazoa</taxon>
        <taxon>Ecdysozoa</taxon>
        <taxon>Arthropoda</taxon>
        <taxon>Chelicerata</taxon>
        <taxon>Arachnida</taxon>
        <taxon>Araneae</taxon>
        <taxon>Araneomorphae</taxon>
        <taxon>Entelegynae</taxon>
        <taxon>Araneoidea</taxon>
        <taxon>Araneidae</taxon>
        <taxon>Araneus</taxon>
    </lineage>
</organism>
<gene>
    <name evidence="3" type="primary">MAP3K5_2</name>
    <name evidence="3" type="ORF">AVEN_80885_3</name>
</gene>
<feature type="domain" description="MAP3K HisK-N-like globin" evidence="2">
    <location>
        <begin position="134"/>
        <end position="264"/>
    </location>
</feature>
<evidence type="ECO:0000256" key="1">
    <source>
        <dbReference type="SAM" id="MobiDB-lite"/>
    </source>
</evidence>
<dbReference type="OrthoDB" id="6516227at2759"/>
<keyword evidence="3" id="KW-0808">Transferase</keyword>
<feature type="compositionally biased region" description="Low complexity" evidence="1">
    <location>
        <begin position="77"/>
        <end position="88"/>
    </location>
</feature>
<sequence length="612" mass="69537">MTSFQERCFVPDPDERATASDLLEEPFILEPSRKKKPPRDKKPAPDFNRSISVPERVSKLDKPGKVERFASTGEEGSSVLSRRSPSNSLKIPSPNFSFSCFFSTESSENRRSSTGLLSPPIDSPQIDQEQGNFYLLKKDSQRRATICKVLLDNADTICENWMNDLSQKTPDIVLTMDHLKVLLEGLREYIPEQNKLYVQQAISSLKEEVEFDGIAVNQMHLALYVFQDAVKSVLRKQNIMPHWVFALDSLVRSSVQAAISILSPAVQEDNESIEQYICCLRKLASTCNYQNTPEELIRDRLVLGIQDRNAKKQPISDSKLTLQKAIVICKSNESANQQRMNLKCKNETFEDINKMKGAYKKNTKFMKKQKPLKYQGKCKYCCGKHEFDRNKCPAFNKVSRNCEKMNHWAKACKSVSKSVKELHEDSTDTDQSNSAKEYIYKVNQSKKLLTKLTFQVNDYQEEVACQMDTGASVYIMRFKNICNIFQDPNLSLKDNIKLKCFGGDVLKPIGQITLNCLKDSKCFPVTFQIANTNDNPLLSAKACQELNLIEIKAGVLKISSPLKDDAILKKYKKVFEGTGCIKGDYHLETKSNVQPIKQAPRRIPISLKPELK</sequence>
<keyword evidence="3" id="KW-0418">Kinase</keyword>
<evidence type="ECO:0000313" key="4">
    <source>
        <dbReference type="Proteomes" id="UP000499080"/>
    </source>
</evidence>
<dbReference type="Proteomes" id="UP000499080">
    <property type="component" value="Unassembled WGS sequence"/>
</dbReference>
<evidence type="ECO:0000259" key="2">
    <source>
        <dbReference type="Pfam" id="PF20302"/>
    </source>
</evidence>
<proteinExistence type="predicted"/>
<keyword evidence="4" id="KW-1185">Reference proteome</keyword>
<protein>
    <submittedName>
        <fullName evidence="3">Mitogen-activated protein kinase kinase kinase 5</fullName>
    </submittedName>
</protein>
<dbReference type="Pfam" id="PF20302">
    <property type="entry name" value="HisK-N-like"/>
    <property type="match status" value="1"/>
</dbReference>
<dbReference type="EMBL" id="BGPR01000391">
    <property type="protein sequence ID" value="GBM17582.1"/>
    <property type="molecule type" value="Genomic_DNA"/>
</dbReference>
<dbReference type="GO" id="GO:0016301">
    <property type="term" value="F:kinase activity"/>
    <property type="evidence" value="ECO:0007669"/>
    <property type="project" value="UniProtKB-KW"/>
</dbReference>
<evidence type="ECO:0000313" key="3">
    <source>
        <dbReference type="EMBL" id="GBM17582.1"/>
    </source>
</evidence>
<dbReference type="AlphaFoldDB" id="A0A4Y2DLA3"/>
<name>A0A4Y2DLA3_ARAVE</name>
<feature type="compositionally biased region" description="Basic and acidic residues" evidence="1">
    <location>
        <begin position="56"/>
        <end position="68"/>
    </location>
</feature>
<comment type="caution">
    <text evidence="3">The sequence shown here is derived from an EMBL/GenBank/DDBJ whole genome shotgun (WGS) entry which is preliminary data.</text>
</comment>
<dbReference type="InterPro" id="IPR050951">
    <property type="entry name" value="Retrovirus_Pol_polyprotein"/>
</dbReference>
<accession>A0A4Y2DLA3</accession>
<dbReference type="PANTHER" id="PTHR37984:SF8">
    <property type="entry name" value="CCHC-TYPE DOMAIN-CONTAINING PROTEIN"/>
    <property type="match status" value="1"/>
</dbReference>
<dbReference type="PANTHER" id="PTHR37984">
    <property type="entry name" value="PROTEIN CBG26694"/>
    <property type="match status" value="1"/>
</dbReference>
<dbReference type="InterPro" id="IPR046873">
    <property type="entry name" value="HisK-N-like"/>
</dbReference>